<dbReference type="OrthoDB" id="3225559at2"/>
<accession>A0A1G6GM23</accession>
<evidence type="ECO:0000313" key="4">
    <source>
        <dbReference type="Proteomes" id="UP000183203"/>
    </source>
</evidence>
<protein>
    <submittedName>
        <fullName evidence="3">Hypothetical membrane protein</fullName>
    </submittedName>
</protein>
<feature type="transmembrane region" description="Helical" evidence="2">
    <location>
        <begin position="71"/>
        <end position="91"/>
    </location>
</feature>
<evidence type="ECO:0000256" key="2">
    <source>
        <dbReference type="SAM" id="Phobius"/>
    </source>
</evidence>
<feature type="transmembrane region" description="Helical" evidence="2">
    <location>
        <begin position="169"/>
        <end position="188"/>
    </location>
</feature>
<dbReference type="Pfam" id="PF06197">
    <property type="entry name" value="DUF998"/>
    <property type="match status" value="1"/>
</dbReference>
<sequence length="412" mass="43776">MSTALRSVDPGNISLPRLSGLNRRLAGIPSLHVGAAVLSVLLGGLLLSISTTRDPLWWHLHFSQLGIFGDFSSALFNTTLKVSGAMVIVLAHFVRRDILRLGRGAVRRGSATLACVCLHVVGIDLALVGFVPLNTDKDLHDRVAALMVLGFLVLLASAPVMLHRLGRRMAVSTGVALIWLALSITLFVTATINLALFETISCGAMFAWTGMLTHTLGRPAASARRRTDATDDRGACLGRRRLVIGRRRPPVARAASRPRPAPVRPIAPLATARPGAVHGLASRAAYRARSNTSARALSAPSVSRVSRRGSSRTSSAATGSAGIRPPAPPRRMAADLQPPALPRRMTMIAAASRRGHGRRLPTPRPAPSPAGAISAARDTRVGSPGARRRRTGRARRRRARLDAPGAARSLPR</sequence>
<evidence type="ECO:0000256" key="1">
    <source>
        <dbReference type="SAM" id="MobiDB-lite"/>
    </source>
</evidence>
<dbReference type="Proteomes" id="UP000183203">
    <property type="component" value="Unassembled WGS sequence"/>
</dbReference>
<feature type="region of interest" description="Disordered" evidence="1">
    <location>
        <begin position="288"/>
        <end position="412"/>
    </location>
</feature>
<name>A0A1G6GM23_9MICO</name>
<keyword evidence="2" id="KW-1133">Transmembrane helix</keyword>
<feature type="compositionally biased region" description="Low complexity" evidence="1">
    <location>
        <begin position="311"/>
        <end position="321"/>
    </location>
</feature>
<organism evidence="3 4">
    <name type="scientific">Microbacterium enclense</name>
    <dbReference type="NCBI Taxonomy" id="993073"/>
    <lineage>
        <taxon>Bacteria</taxon>
        <taxon>Bacillati</taxon>
        <taxon>Actinomycetota</taxon>
        <taxon>Actinomycetes</taxon>
        <taxon>Micrococcales</taxon>
        <taxon>Microbacteriaceae</taxon>
        <taxon>Microbacterium</taxon>
    </lineage>
</organism>
<feature type="compositionally biased region" description="Low complexity" evidence="1">
    <location>
        <begin position="293"/>
        <end position="304"/>
    </location>
</feature>
<dbReference type="InterPro" id="IPR009339">
    <property type="entry name" value="DUF998"/>
</dbReference>
<feature type="compositionally biased region" description="Basic residues" evidence="1">
    <location>
        <begin position="386"/>
        <end position="399"/>
    </location>
</feature>
<keyword evidence="2" id="KW-0812">Transmembrane</keyword>
<dbReference type="EMBL" id="FMYG01000001">
    <property type="protein sequence ID" value="SDB83040.1"/>
    <property type="molecule type" value="Genomic_DNA"/>
</dbReference>
<feature type="compositionally biased region" description="Low complexity" evidence="1">
    <location>
        <begin position="402"/>
        <end position="412"/>
    </location>
</feature>
<feature type="region of interest" description="Disordered" evidence="1">
    <location>
        <begin position="248"/>
        <end position="270"/>
    </location>
</feature>
<dbReference type="AlphaFoldDB" id="A0A1G6GM23"/>
<feature type="transmembrane region" description="Helical" evidence="2">
    <location>
        <begin position="143"/>
        <end position="162"/>
    </location>
</feature>
<proteinExistence type="predicted"/>
<gene>
    <name evidence="3" type="ORF">SAMN05216418_0423</name>
</gene>
<feature type="transmembrane region" description="Helical" evidence="2">
    <location>
        <begin position="111"/>
        <end position="131"/>
    </location>
</feature>
<feature type="transmembrane region" description="Helical" evidence="2">
    <location>
        <begin position="31"/>
        <end position="51"/>
    </location>
</feature>
<evidence type="ECO:0000313" key="3">
    <source>
        <dbReference type="EMBL" id="SDB83040.1"/>
    </source>
</evidence>
<reference evidence="3 4" key="1">
    <citation type="submission" date="2016-09" db="EMBL/GenBank/DDBJ databases">
        <authorList>
            <person name="Capua I."/>
            <person name="De Benedictis P."/>
            <person name="Joannis T."/>
            <person name="Lombin L.H."/>
            <person name="Cattoli G."/>
        </authorList>
    </citation>
    <scope>NUCLEOTIDE SEQUENCE [LARGE SCALE GENOMIC DNA]</scope>
    <source>
        <strain evidence="3 4">NIO-1002</strain>
    </source>
</reference>
<keyword evidence="2" id="KW-0472">Membrane</keyword>